<dbReference type="PROSITE" id="PS51824">
    <property type="entry name" value="FLO11"/>
    <property type="match status" value="1"/>
</dbReference>
<reference evidence="4 5" key="1">
    <citation type="submission" date="2016-08" db="EMBL/GenBank/DDBJ databases">
        <title>Whole genome shotgun sequence of Pichia membranifaciens KS47-1.</title>
        <authorList>
            <person name="Konishi M."/>
            <person name="Ishida M."/>
            <person name="Arakawa T."/>
            <person name="Kato Y."/>
            <person name="Horiuchi J."/>
        </authorList>
    </citation>
    <scope>NUCLEOTIDE SEQUENCE [LARGE SCALE GENOMIC DNA]</scope>
    <source>
        <strain evidence="4 5">KS47-1</strain>
    </source>
</reference>
<accession>A0A1Q2YM48</accession>
<protein>
    <recommendedName>
        <fullName evidence="3">Flo11 domain-containing protein</fullName>
    </recommendedName>
</protein>
<dbReference type="EMBL" id="BDGI01000189">
    <property type="protein sequence ID" value="GAV30577.1"/>
    <property type="molecule type" value="Genomic_DNA"/>
</dbReference>
<name>A0A1Q2YM48_9ASCO</name>
<feature type="compositionally biased region" description="Polar residues" evidence="1">
    <location>
        <begin position="34"/>
        <end position="43"/>
    </location>
</feature>
<evidence type="ECO:0000313" key="4">
    <source>
        <dbReference type="EMBL" id="GAV30577.1"/>
    </source>
</evidence>
<evidence type="ECO:0000256" key="1">
    <source>
        <dbReference type="SAM" id="MobiDB-lite"/>
    </source>
</evidence>
<dbReference type="Pfam" id="PF10182">
    <property type="entry name" value="Flo11"/>
    <property type="match status" value="1"/>
</dbReference>
<dbReference type="InterPro" id="IPR018789">
    <property type="entry name" value="Flo11"/>
</dbReference>
<comment type="caution">
    <text evidence="4">The sequence shown here is derived from an EMBL/GenBank/DDBJ whole genome shotgun (WGS) entry which is preliminary data.</text>
</comment>
<dbReference type="OrthoDB" id="3997244at2759"/>
<keyword evidence="5" id="KW-1185">Reference proteome</keyword>
<keyword evidence="2" id="KW-0732">Signal</keyword>
<dbReference type="Proteomes" id="UP000186136">
    <property type="component" value="Unassembled WGS sequence"/>
</dbReference>
<proteinExistence type="predicted"/>
<feature type="region of interest" description="Disordered" evidence="1">
    <location>
        <begin position="24"/>
        <end position="43"/>
    </location>
</feature>
<gene>
    <name evidence="4" type="ORF">PMKS-004091</name>
</gene>
<dbReference type="AlphaFoldDB" id="A0A1Q2YM48"/>
<organism evidence="4 5">
    <name type="scientific">Pichia membranifaciens</name>
    <dbReference type="NCBI Taxonomy" id="4926"/>
    <lineage>
        <taxon>Eukaryota</taxon>
        <taxon>Fungi</taxon>
        <taxon>Dikarya</taxon>
        <taxon>Ascomycota</taxon>
        <taxon>Saccharomycotina</taxon>
        <taxon>Pichiomycetes</taxon>
        <taxon>Pichiales</taxon>
        <taxon>Pichiaceae</taxon>
        <taxon>Pichia</taxon>
    </lineage>
</organism>
<sequence>MRLSNIGILVTTLISNVGISNAHTDNDLEKRNGGKNSPQQVTSCSLTPYNHGYPAATVSWGKTVKELGNGIYEGTMIFQGQDCSKFDNSKEIKIDGGAAVVVVYSANNPSNKGKSINGCSWTAQFTFTSRDDAATGQKCMKDGMQIQYDFSDGKNSFDYSFGCGSGGQFDLPEMCWRGDGGDCGTTSTPTTTTSTKPPPTTTTASGCITEWGSCNSGSCCDGLLMQFS</sequence>
<evidence type="ECO:0000259" key="3">
    <source>
        <dbReference type="PROSITE" id="PS51824"/>
    </source>
</evidence>
<evidence type="ECO:0000313" key="5">
    <source>
        <dbReference type="Proteomes" id="UP000186136"/>
    </source>
</evidence>
<feature type="signal peptide" evidence="2">
    <location>
        <begin position="1"/>
        <end position="22"/>
    </location>
</feature>
<evidence type="ECO:0000256" key="2">
    <source>
        <dbReference type="SAM" id="SignalP"/>
    </source>
</evidence>
<feature type="domain" description="Flo11" evidence="3">
    <location>
        <begin position="24"/>
        <end position="203"/>
    </location>
</feature>
<feature type="chain" id="PRO_5012998621" description="Flo11 domain-containing protein" evidence="2">
    <location>
        <begin position="23"/>
        <end position="228"/>
    </location>
</feature>